<dbReference type="Proteomes" id="UP000036270">
    <property type="component" value="Unassembled WGS sequence"/>
</dbReference>
<name>A0A0J5P2M1_9PAST</name>
<dbReference type="AlphaFoldDB" id="A0A0J5P2M1"/>
<evidence type="ECO:0000313" key="2">
    <source>
        <dbReference type="Proteomes" id="UP000036270"/>
    </source>
</evidence>
<accession>A0A0J5P2M1</accession>
<dbReference type="STRING" id="67855.RO21_11450"/>
<dbReference type="RefSeq" id="WP_047977910.1">
    <property type="nucleotide sequence ID" value="NZ_JWIZ01000096.1"/>
</dbReference>
<organism evidence="1 2">
    <name type="scientific">Muribacter muris</name>
    <dbReference type="NCBI Taxonomy" id="67855"/>
    <lineage>
        <taxon>Bacteria</taxon>
        <taxon>Pseudomonadati</taxon>
        <taxon>Pseudomonadota</taxon>
        <taxon>Gammaproteobacteria</taxon>
        <taxon>Pasteurellales</taxon>
        <taxon>Pasteurellaceae</taxon>
        <taxon>Muribacter</taxon>
    </lineage>
</organism>
<protein>
    <submittedName>
        <fullName evidence="1">Uncharacterized protein</fullName>
    </submittedName>
</protein>
<dbReference type="EMBL" id="JWIZ01000096">
    <property type="protein sequence ID" value="KMK50506.1"/>
    <property type="molecule type" value="Genomic_DNA"/>
</dbReference>
<sequence length="60" mass="7053">MLKEKGYDEFLAEKIRKGREDIQAGRYLTAEQSRQRIEVLLARKEKELAQQQLEQGVIYG</sequence>
<evidence type="ECO:0000313" key="1">
    <source>
        <dbReference type="EMBL" id="KMK50506.1"/>
    </source>
</evidence>
<keyword evidence="2" id="KW-1185">Reference proteome</keyword>
<dbReference type="PATRIC" id="fig|67855.3.peg.2578"/>
<proteinExistence type="predicted"/>
<comment type="caution">
    <text evidence="1">The sequence shown here is derived from an EMBL/GenBank/DDBJ whole genome shotgun (WGS) entry which is preliminary data.</text>
</comment>
<gene>
    <name evidence="1" type="ORF">RO21_11450</name>
</gene>
<reference evidence="1 2" key="1">
    <citation type="submission" date="2014-12" db="EMBL/GenBank/DDBJ databases">
        <title>Reclassification of Actinobacillus muris as Muribacter muris.</title>
        <authorList>
            <person name="Christensen H."/>
            <person name="Nicklas W."/>
            <person name="Bisgaard M."/>
        </authorList>
    </citation>
    <scope>NUCLEOTIDE SEQUENCE [LARGE SCALE GENOMIC DNA]</scope>
    <source>
        <strain evidence="1 2">Ackerman80-443D</strain>
    </source>
</reference>